<keyword evidence="6" id="KW-1185">Reference proteome</keyword>
<dbReference type="Gene3D" id="3.90.226.10">
    <property type="entry name" value="2-enoyl-CoA Hydratase, Chain A, domain 1"/>
    <property type="match status" value="2"/>
</dbReference>
<proteinExistence type="inferred from homology"/>
<feature type="domain" description="CoA carboxyltransferase C-terminal" evidence="4">
    <location>
        <begin position="264"/>
        <end position="500"/>
    </location>
</feature>
<evidence type="ECO:0000256" key="2">
    <source>
        <dbReference type="ARBA" id="ARBA00074538"/>
    </source>
</evidence>
<evidence type="ECO:0000259" key="3">
    <source>
        <dbReference type="PROSITE" id="PS50980"/>
    </source>
</evidence>
<evidence type="ECO:0000313" key="6">
    <source>
        <dbReference type="Proteomes" id="UP000193083"/>
    </source>
</evidence>
<name>A0A1X7PFU0_9HYPH</name>
<dbReference type="InterPro" id="IPR011763">
    <property type="entry name" value="COA_CT_C"/>
</dbReference>
<feature type="domain" description="CoA carboxyltransferase N-terminal" evidence="3">
    <location>
        <begin position="1"/>
        <end position="257"/>
    </location>
</feature>
<comment type="similarity">
    <text evidence="1">Belongs to the AccD/PCCB family.</text>
</comment>
<evidence type="ECO:0000256" key="1">
    <source>
        <dbReference type="ARBA" id="ARBA00006102"/>
    </source>
</evidence>
<evidence type="ECO:0000313" key="5">
    <source>
        <dbReference type="EMBL" id="SMH49370.1"/>
    </source>
</evidence>
<dbReference type="InterPro" id="IPR051047">
    <property type="entry name" value="AccD/PCCB"/>
</dbReference>
<dbReference type="PROSITE" id="PS50980">
    <property type="entry name" value="COA_CT_NTER"/>
    <property type="match status" value="1"/>
</dbReference>
<dbReference type="InterPro" id="IPR034733">
    <property type="entry name" value="AcCoA_carboxyl_beta"/>
</dbReference>
<protein>
    <recommendedName>
        <fullName evidence="2">Propionyl-CoA carboxylase beta chain</fullName>
    </recommendedName>
</protein>
<dbReference type="Proteomes" id="UP000193083">
    <property type="component" value="Unassembled WGS sequence"/>
</dbReference>
<dbReference type="AlphaFoldDB" id="A0A1X7PFU0"/>
<gene>
    <name evidence="5" type="ORF">SAMN02982922_3906</name>
</gene>
<dbReference type="OrthoDB" id="9803706at2"/>
<dbReference type="GO" id="GO:0015977">
    <property type="term" value="P:carbon fixation"/>
    <property type="evidence" value="ECO:0007669"/>
    <property type="project" value="UniProtKB-ARBA"/>
</dbReference>
<dbReference type="InterPro" id="IPR011762">
    <property type="entry name" value="COA_CT_N"/>
</dbReference>
<organism evidence="5 6">
    <name type="scientific">Mesorhizobium australicum</name>
    <dbReference type="NCBI Taxonomy" id="536018"/>
    <lineage>
        <taxon>Bacteria</taxon>
        <taxon>Pseudomonadati</taxon>
        <taxon>Pseudomonadota</taxon>
        <taxon>Alphaproteobacteria</taxon>
        <taxon>Hyphomicrobiales</taxon>
        <taxon>Phyllobacteriaceae</taxon>
        <taxon>Mesorhizobium</taxon>
    </lineage>
</organism>
<dbReference type="Pfam" id="PF01039">
    <property type="entry name" value="Carboxyl_trans"/>
    <property type="match status" value="1"/>
</dbReference>
<dbReference type="FunFam" id="3.90.226.10:FF:000016">
    <property type="entry name" value="Propionyl-CoA carboxylase, beta subunit"/>
    <property type="match status" value="1"/>
</dbReference>
<dbReference type="EMBL" id="FXBL01000004">
    <property type="protein sequence ID" value="SMH49370.1"/>
    <property type="molecule type" value="Genomic_DNA"/>
</dbReference>
<dbReference type="GO" id="GO:0003989">
    <property type="term" value="F:acetyl-CoA carboxylase activity"/>
    <property type="evidence" value="ECO:0007669"/>
    <property type="project" value="UniProtKB-ARBA"/>
</dbReference>
<reference evidence="5 6" key="1">
    <citation type="submission" date="2017-04" db="EMBL/GenBank/DDBJ databases">
        <authorList>
            <person name="Afonso C.L."/>
            <person name="Miller P.J."/>
            <person name="Scott M.A."/>
            <person name="Spackman E."/>
            <person name="Goraichik I."/>
            <person name="Dimitrov K.M."/>
            <person name="Suarez D.L."/>
            <person name="Swayne D.E."/>
        </authorList>
    </citation>
    <scope>NUCLEOTIDE SEQUENCE [LARGE SCALE GENOMIC DNA]</scope>
    <source>
        <strain evidence="5 6">B5P</strain>
    </source>
</reference>
<dbReference type="PANTHER" id="PTHR43842:SF2">
    <property type="entry name" value="PROPIONYL-COA CARBOXYLASE BETA CHAIN, MITOCHONDRIAL"/>
    <property type="match status" value="1"/>
</dbReference>
<sequence>MKDVLVELERRRETARQGGGKARIEAQHARGKLTARERLEIFLDEGSFEEFDMFVEHRSTDFGMEKTKIAGDGVVTGWGTVNGRTVFVFAKDFTVFGGSLSEAHAEKVVKIQDMALRNRAPIIGFYDAGGARIQEGVAALGGYAEIFQRNVLSSGVIPQISVIMGPCAGGDVYSPAMTDFIFMVRDTSYMFVTGPDVVKTVTNEVVTSEQLGGASIHTTKSSIADGAYDNDVEALLQMRRLIDYLPQSNTSEIPEIECYQSVTDSDMSLDRLVPDNANKPYDIKELILKTADEGEFFEIQASFAKNIVTGFGRVDGRTVGFVANQPMVLAGVLDSDASRKAARFIRFCDCFNIPIVTFVDVPGFLPGTAQEYGGLIKHGAKLLFAYAEATVPKITIITRKAYGGAYDVMASKHLRGDINYAWPSAQIAVMGAKGAVEIIYRKDIGDADKIAAHTKAYEDRFLSPFVAAERGYVDEVIMPHSTRRRIARGLKMLRNKDLQNPWKKHDNIPL</sequence>
<evidence type="ECO:0000259" key="4">
    <source>
        <dbReference type="PROSITE" id="PS50989"/>
    </source>
</evidence>
<dbReference type="RefSeq" id="WP_085465663.1">
    <property type="nucleotide sequence ID" value="NZ_FXBL01000004.1"/>
</dbReference>
<dbReference type="FunFam" id="3.90.226.10:FF:000017">
    <property type="entry name" value="Propionyl-CoA carboxylase subunit beta 5"/>
    <property type="match status" value="1"/>
</dbReference>
<dbReference type="PROSITE" id="PS50989">
    <property type="entry name" value="COA_CT_CTER"/>
    <property type="match status" value="1"/>
</dbReference>
<dbReference type="GO" id="GO:0004658">
    <property type="term" value="F:propionyl-CoA carboxylase activity"/>
    <property type="evidence" value="ECO:0007669"/>
    <property type="project" value="UniProtKB-ARBA"/>
</dbReference>
<dbReference type="GO" id="GO:0009317">
    <property type="term" value="C:acetyl-CoA carboxylase complex"/>
    <property type="evidence" value="ECO:0007669"/>
    <property type="project" value="UniProtKB-ARBA"/>
</dbReference>
<dbReference type="PANTHER" id="PTHR43842">
    <property type="entry name" value="PROPIONYL-COA CARBOXYLASE BETA CHAIN"/>
    <property type="match status" value="1"/>
</dbReference>
<dbReference type="InterPro" id="IPR029045">
    <property type="entry name" value="ClpP/crotonase-like_dom_sf"/>
</dbReference>
<dbReference type="SUPFAM" id="SSF52096">
    <property type="entry name" value="ClpP/crotonase"/>
    <property type="match status" value="2"/>
</dbReference>
<accession>A0A1X7PFU0</accession>